<gene>
    <name evidence="10" type="ORF">C8N34_13119</name>
</gene>
<feature type="transmembrane region" description="Helical" evidence="8">
    <location>
        <begin position="144"/>
        <end position="161"/>
    </location>
</feature>
<dbReference type="InterPro" id="IPR009908">
    <property type="entry name" value="Methylamine_util_MauE"/>
</dbReference>
<comment type="caution">
    <text evidence="10">The sequence shown here is derived from an EMBL/GenBank/DDBJ whole genome shotgun (WGS) entry which is preliminary data.</text>
</comment>
<dbReference type="Proteomes" id="UP000244224">
    <property type="component" value="Unassembled WGS sequence"/>
</dbReference>
<reference evidence="10 11" key="1">
    <citation type="submission" date="2018-04" db="EMBL/GenBank/DDBJ databases">
        <title>Genomic Encyclopedia of Archaeal and Bacterial Type Strains, Phase II (KMG-II): from individual species to whole genera.</title>
        <authorList>
            <person name="Goeker M."/>
        </authorList>
    </citation>
    <scope>NUCLEOTIDE SEQUENCE [LARGE SCALE GENOMIC DNA]</scope>
    <source>
        <strain evidence="10 11">DSM 21823</strain>
    </source>
</reference>
<dbReference type="OrthoDB" id="4462029at2"/>
<dbReference type="EMBL" id="QBKP01000031">
    <property type="protein sequence ID" value="PTX41235.1"/>
    <property type="molecule type" value="Genomic_DNA"/>
</dbReference>
<evidence type="ECO:0000256" key="7">
    <source>
        <dbReference type="ARBA" id="ARBA00023136"/>
    </source>
</evidence>
<feature type="domain" description="Methylamine utilisation protein MauE" evidence="9">
    <location>
        <begin position="9"/>
        <end position="132"/>
    </location>
</feature>
<proteinExistence type="predicted"/>
<evidence type="ECO:0000259" key="9">
    <source>
        <dbReference type="Pfam" id="PF07291"/>
    </source>
</evidence>
<feature type="transmembrane region" description="Helical" evidence="8">
    <location>
        <begin position="108"/>
        <end position="132"/>
    </location>
</feature>
<protein>
    <recommendedName>
        <fullName evidence="4">Methylamine utilization protein MauE</fullName>
    </recommendedName>
</protein>
<evidence type="ECO:0000256" key="2">
    <source>
        <dbReference type="ARBA" id="ARBA00004141"/>
    </source>
</evidence>
<accession>A0A2T6ABN2</accession>
<comment type="function">
    <text evidence="1">May be specifically involved in the processing, transport, and/or maturation of the MADH beta-subunit.</text>
</comment>
<feature type="transmembrane region" description="Helical" evidence="8">
    <location>
        <begin position="75"/>
        <end position="96"/>
    </location>
</feature>
<evidence type="ECO:0000313" key="10">
    <source>
        <dbReference type="EMBL" id="PTX41235.1"/>
    </source>
</evidence>
<dbReference type="UniPathway" id="UPA00895"/>
<dbReference type="RefSeq" id="WP_108130830.1">
    <property type="nucleotide sequence ID" value="NZ_QBKP01000031.1"/>
</dbReference>
<dbReference type="GO" id="GO:0016020">
    <property type="term" value="C:membrane"/>
    <property type="evidence" value="ECO:0007669"/>
    <property type="project" value="UniProtKB-SubCell"/>
</dbReference>
<name>A0A2T6ABN2_9RHOB</name>
<keyword evidence="6 8" id="KW-1133">Transmembrane helix</keyword>
<keyword evidence="7 8" id="KW-0472">Membrane</keyword>
<dbReference type="AlphaFoldDB" id="A0A2T6ABN2"/>
<sequence length="176" mass="18310">MAALASLASVTVTSFLVIVLARAVWHKVERFLETVGFAQGYGLVPEAWAAPAVRLLTGVEVATILALILPVSRPFGGFLAAGLFSGYAAIMAVALVQGRSRIDCGCGGLPQIVSVFTLGRNAVLTLLALSVAMLPAAPVPKFDVAIAIAGALVLVAIYTIIERLASHLPYIRQGDL</sequence>
<organism evidence="10 11">
    <name type="scientific">Gemmobacter caeni</name>
    <dbReference type="NCBI Taxonomy" id="589035"/>
    <lineage>
        <taxon>Bacteria</taxon>
        <taxon>Pseudomonadati</taxon>
        <taxon>Pseudomonadota</taxon>
        <taxon>Alphaproteobacteria</taxon>
        <taxon>Rhodobacterales</taxon>
        <taxon>Paracoccaceae</taxon>
        <taxon>Gemmobacter</taxon>
    </lineage>
</organism>
<dbReference type="GO" id="GO:0030416">
    <property type="term" value="P:methylamine metabolic process"/>
    <property type="evidence" value="ECO:0007669"/>
    <property type="project" value="InterPro"/>
</dbReference>
<keyword evidence="11" id="KW-1185">Reference proteome</keyword>
<evidence type="ECO:0000256" key="6">
    <source>
        <dbReference type="ARBA" id="ARBA00022989"/>
    </source>
</evidence>
<evidence type="ECO:0000256" key="5">
    <source>
        <dbReference type="ARBA" id="ARBA00022692"/>
    </source>
</evidence>
<evidence type="ECO:0000256" key="4">
    <source>
        <dbReference type="ARBA" id="ARBA00019078"/>
    </source>
</evidence>
<comment type="pathway">
    <text evidence="3">One-carbon metabolism; methylamine degradation.</text>
</comment>
<dbReference type="Pfam" id="PF07291">
    <property type="entry name" value="MauE"/>
    <property type="match status" value="1"/>
</dbReference>
<evidence type="ECO:0000313" key="11">
    <source>
        <dbReference type="Proteomes" id="UP000244224"/>
    </source>
</evidence>
<keyword evidence="5 8" id="KW-0812">Transmembrane</keyword>
<evidence type="ECO:0000256" key="8">
    <source>
        <dbReference type="SAM" id="Phobius"/>
    </source>
</evidence>
<evidence type="ECO:0000256" key="1">
    <source>
        <dbReference type="ARBA" id="ARBA00003475"/>
    </source>
</evidence>
<comment type="subcellular location">
    <subcellularLocation>
        <location evidence="2">Membrane</location>
        <topology evidence="2">Multi-pass membrane protein</topology>
    </subcellularLocation>
</comment>
<feature type="transmembrane region" description="Helical" evidence="8">
    <location>
        <begin position="47"/>
        <end position="68"/>
    </location>
</feature>
<evidence type="ECO:0000256" key="3">
    <source>
        <dbReference type="ARBA" id="ARBA00004856"/>
    </source>
</evidence>